<gene>
    <name evidence="1" type="ORF">UFOVP739_18</name>
</gene>
<sequence>MDWRFYRRLAQCETGADVNHSTKSYTGMFGIARGTWQAWSNRSSAAGLTALQQAHVVDNIAFEGHWSRGVYKHPVGPWGWGVVKSNCRGLQQLLCQSKHPLVQRWKRNCK</sequence>
<proteinExistence type="predicted"/>
<reference evidence="1" key="1">
    <citation type="submission" date="2020-05" db="EMBL/GenBank/DDBJ databases">
        <authorList>
            <person name="Chiriac C."/>
            <person name="Salcher M."/>
            <person name="Ghai R."/>
            <person name="Kavagutti S V."/>
        </authorList>
    </citation>
    <scope>NUCLEOTIDE SEQUENCE</scope>
</reference>
<protein>
    <submittedName>
        <fullName evidence="1">Uncharacterized protein</fullName>
    </submittedName>
</protein>
<accession>A0A6J7X2D5</accession>
<name>A0A6J7X2D5_9CAUD</name>
<dbReference type="EMBL" id="LR798340">
    <property type="protein sequence ID" value="CAB5224855.1"/>
    <property type="molecule type" value="Genomic_DNA"/>
</dbReference>
<evidence type="ECO:0000313" key="1">
    <source>
        <dbReference type="EMBL" id="CAB5224855.1"/>
    </source>
</evidence>
<organism evidence="1">
    <name type="scientific">uncultured Caudovirales phage</name>
    <dbReference type="NCBI Taxonomy" id="2100421"/>
    <lineage>
        <taxon>Viruses</taxon>
        <taxon>Duplodnaviria</taxon>
        <taxon>Heunggongvirae</taxon>
        <taxon>Uroviricota</taxon>
        <taxon>Caudoviricetes</taxon>
        <taxon>Peduoviridae</taxon>
        <taxon>Maltschvirus</taxon>
        <taxon>Maltschvirus maltsch</taxon>
    </lineage>
</organism>
<dbReference type="Gene3D" id="1.10.530.10">
    <property type="match status" value="1"/>
</dbReference>